<comment type="caution">
    <text evidence="1">The sequence shown here is derived from an EMBL/GenBank/DDBJ whole genome shotgun (WGS) entry which is preliminary data.</text>
</comment>
<evidence type="ECO:0000313" key="2">
    <source>
        <dbReference type="Proteomes" id="UP001328107"/>
    </source>
</evidence>
<sequence length="145" mass="16644">MASSEYHQLRATLVSMVNPCISLISSFNAAVTALCCCTLVSPLNSVDSMITWYIEPHPPDISWTTILLAAGNFFCRMELSRASPAPTTEQKRRRERESIWEEVRDRGEMIHSSLITLHFIQYWVVRKSTQMIRKNFLDPLTHINS</sequence>
<dbReference type="EMBL" id="BTRK01000005">
    <property type="protein sequence ID" value="GMR52515.1"/>
    <property type="molecule type" value="Genomic_DNA"/>
</dbReference>
<dbReference type="Proteomes" id="UP001328107">
    <property type="component" value="Unassembled WGS sequence"/>
</dbReference>
<proteinExistence type="predicted"/>
<dbReference type="AlphaFoldDB" id="A0AAN5I5V8"/>
<reference evidence="2" key="1">
    <citation type="submission" date="2022-10" db="EMBL/GenBank/DDBJ databases">
        <title>Genome assembly of Pristionchus species.</title>
        <authorList>
            <person name="Yoshida K."/>
            <person name="Sommer R.J."/>
        </authorList>
    </citation>
    <scope>NUCLEOTIDE SEQUENCE [LARGE SCALE GENOMIC DNA]</scope>
    <source>
        <strain evidence="2">RS5460</strain>
    </source>
</reference>
<evidence type="ECO:0000313" key="1">
    <source>
        <dbReference type="EMBL" id="GMR52515.1"/>
    </source>
</evidence>
<accession>A0AAN5I5V8</accession>
<protein>
    <submittedName>
        <fullName evidence="1">Uncharacterized protein</fullName>
    </submittedName>
</protein>
<gene>
    <name evidence="1" type="ORF">PMAYCL1PPCAC_22710</name>
</gene>
<organism evidence="1 2">
    <name type="scientific">Pristionchus mayeri</name>
    <dbReference type="NCBI Taxonomy" id="1317129"/>
    <lineage>
        <taxon>Eukaryota</taxon>
        <taxon>Metazoa</taxon>
        <taxon>Ecdysozoa</taxon>
        <taxon>Nematoda</taxon>
        <taxon>Chromadorea</taxon>
        <taxon>Rhabditida</taxon>
        <taxon>Rhabditina</taxon>
        <taxon>Diplogasteromorpha</taxon>
        <taxon>Diplogasteroidea</taxon>
        <taxon>Neodiplogasteridae</taxon>
        <taxon>Pristionchus</taxon>
    </lineage>
</organism>
<name>A0AAN5I5V8_9BILA</name>
<keyword evidence="2" id="KW-1185">Reference proteome</keyword>